<evidence type="ECO:0000313" key="7">
    <source>
        <dbReference type="EMBL" id="GMH19418.1"/>
    </source>
</evidence>
<dbReference type="Pfam" id="PF14226">
    <property type="entry name" value="DIOX_N"/>
    <property type="match status" value="1"/>
</dbReference>
<evidence type="ECO:0000256" key="3">
    <source>
        <dbReference type="ARBA" id="ARBA00023002"/>
    </source>
</evidence>
<proteinExistence type="inferred from homology"/>
<evidence type="ECO:0000256" key="1">
    <source>
        <dbReference type="ARBA" id="ARBA00008056"/>
    </source>
</evidence>
<dbReference type="FunFam" id="2.60.120.330:FF:000001">
    <property type="entry name" value="Protein SRG1"/>
    <property type="match status" value="1"/>
</dbReference>
<comment type="caution">
    <text evidence="7">The sequence shown here is derived from an EMBL/GenBank/DDBJ whole genome shotgun (WGS) entry which is preliminary data.</text>
</comment>
<evidence type="ECO:0000259" key="6">
    <source>
        <dbReference type="PROSITE" id="PS51471"/>
    </source>
</evidence>
<organism evidence="7 8">
    <name type="scientific">Nepenthes gracilis</name>
    <name type="common">Slender pitcher plant</name>
    <dbReference type="NCBI Taxonomy" id="150966"/>
    <lineage>
        <taxon>Eukaryota</taxon>
        <taxon>Viridiplantae</taxon>
        <taxon>Streptophyta</taxon>
        <taxon>Embryophyta</taxon>
        <taxon>Tracheophyta</taxon>
        <taxon>Spermatophyta</taxon>
        <taxon>Magnoliopsida</taxon>
        <taxon>eudicotyledons</taxon>
        <taxon>Gunneridae</taxon>
        <taxon>Pentapetalae</taxon>
        <taxon>Caryophyllales</taxon>
        <taxon>Nepenthaceae</taxon>
        <taxon>Nepenthes</taxon>
    </lineage>
</organism>
<feature type="domain" description="Fe2OG dioxygenase" evidence="6">
    <location>
        <begin position="235"/>
        <end position="335"/>
    </location>
</feature>
<keyword evidence="8" id="KW-1185">Reference proteome</keyword>
<dbReference type="InterPro" id="IPR005123">
    <property type="entry name" value="Oxoglu/Fe-dep_dioxygenase_dom"/>
</dbReference>
<reference evidence="7" key="1">
    <citation type="submission" date="2023-05" db="EMBL/GenBank/DDBJ databases">
        <title>Nepenthes gracilis genome sequencing.</title>
        <authorList>
            <person name="Fukushima K."/>
        </authorList>
    </citation>
    <scope>NUCLEOTIDE SEQUENCE</scope>
    <source>
        <strain evidence="7">SING2019-196</strain>
    </source>
</reference>
<dbReference type="AlphaFoldDB" id="A0AAD3SXU5"/>
<dbReference type="InterPro" id="IPR026992">
    <property type="entry name" value="DIOX_N"/>
</dbReference>
<dbReference type="InterPro" id="IPR027443">
    <property type="entry name" value="IPNS-like_sf"/>
</dbReference>
<gene>
    <name evidence="7" type="ORF">Nepgr_021259</name>
</gene>
<dbReference type="Gene3D" id="2.60.120.330">
    <property type="entry name" value="B-lactam Antibiotic, Isopenicillin N Synthase, Chain"/>
    <property type="match status" value="1"/>
</dbReference>
<dbReference type="Proteomes" id="UP001279734">
    <property type="component" value="Unassembled WGS sequence"/>
</dbReference>
<comment type="similarity">
    <text evidence="1 5">Belongs to the iron/ascorbate-dependent oxidoreductase family.</text>
</comment>
<evidence type="ECO:0000256" key="5">
    <source>
        <dbReference type="RuleBase" id="RU003682"/>
    </source>
</evidence>
<dbReference type="InterPro" id="IPR050295">
    <property type="entry name" value="Plant_2OG-oxidoreductases"/>
</dbReference>
<evidence type="ECO:0000256" key="4">
    <source>
        <dbReference type="ARBA" id="ARBA00023004"/>
    </source>
</evidence>
<keyword evidence="2 5" id="KW-0479">Metal-binding</keyword>
<evidence type="ECO:0000256" key="2">
    <source>
        <dbReference type="ARBA" id="ARBA00022723"/>
    </source>
</evidence>
<accession>A0AAD3SXU5</accession>
<protein>
    <recommendedName>
        <fullName evidence="6">Fe2OG dioxygenase domain-containing protein</fullName>
    </recommendedName>
</protein>
<name>A0AAD3SXU5_NEPGR</name>
<dbReference type="EMBL" id="BSYO01000020">
    <property type="protein sequence ID" value="GMH19418.1"/>
    <property type="molecule type" value="Genomic_DNA"/>
</dbReference>
<dbReference type="PANTHER" id="PTHR47991">
    <property type="entry name" value="OXOGLUTARATE/IRON-DEPENDENT DIOXYGENASE"/>
    <property type="match status" value="1"/>
</dbReference>
<dbReference type="GO" id="GO:0016491">
    <property type="term" value="F:oxidoreductase activity"/>
    <property type="evidence" value="ECO:0007669"/>
    <property type="project" value="UniProtKB-KW"/>
</dbReference>
<dbReference type="PROSITE" id="PS51471">
    <property type="entry name" value="FE2OG_OXY"/>
    <property type="match status" value="1"/>
</dbReference>
<sequence>MWVPKHGGEQRKTNKHIALVFSVCFELTADTVEMVSGASIVVPNVQELAKEKMAKVPERYVRTDLEEPPFVSVGVDSSPQLPFIDMERLALPDSMDSELEKMHQVCKEWGFFQLINHGVANSLVEKIKKEFEDFFNLPLEEKNKYRQLSGDLEGFGQLFITSEEQKLDWADLVYVVTLPTHMRKPHLLPKFPLLFRDTLEVYSSELQKLAMKLFYYMAKALKMDSNDMKVSFEEGKQEMRMTYYPPCPQPDKVIGLSAHSDATGLTILLQANETEGLQIRKDGKWVPVKPLKNAFIVNIGDILEIITNGAYPSIEHRVVVNSEKERLSIATFHTTKLDGKVGPAPSLITPETPALFKTVTVTDYYNSYFSREIDGKSFLDHMRI</sequence>
<evidence type="ECO:0000313" key="8">
    <source>
        <dbReference type="Proteomes" id="UP001279734"/>
    </source>
</evidence>
<keyword evidence="3 5" id="KW-0560">Oxidoreductase</keyword>
<dbReference type="SUPFAM" id="SSF51197">
    <property type="entry name" value="Clavaminate synthase-like"/>
    <property type="match status" value="1"/>
</dbReference>
<dbReference type="InterPro" id="IPR044861">
    <property type="entry name" value="IPNS-like_FE2OG_OXY"/>
</dbReference>
<keyword evidence="4 5" id="KW-0408">Iron</keyword>
<dbReference type="Pfam" id="PF03171">
    <property type="entry name" value="2OG-FeII_Oxy"/>
    <property type="match status" value="1"/>
</dbReference>
<dbReference type="GO" id="GO:0046872">
    <property type="term" value="F:metal ion binding"/>
    <property type="evidence" value="ECO:0007669"/>
    <property type="project" value="UniProtKB-KW"/>
</dbReference>